<protein>
    <submittedName>
        <fullName evidence="9">Major facilitator superfamily protein</fullName>
    </submittedName>
</protein>
<dbReference type="PATRIC" id="fig|1156913.3.peg.6333"/>
<organism evidence="9 10">
    <name type="scientific">Amycolatopsis keratiniphila</name>
    <dbReference type="NCBI Taxonomy" id="129921"/>
    <lineage>
        <taxon>Bacteria</taxon>
        <taxon>Bacillati</taxon>
        <taxon>Actinomycetota</taxon>
        <taxon>Actinomycetes</taxon>
        <taxon>Pseudonocardiales</taxon>
        <taxon>Pseudonocardiaceae</taxon>
        <taxon>Amycolatopsis</taxon>
        <taxon>Amycolatopsis japonica group</taxon>
    </lineage>
</organism>
<feature type="transmembrane region" description="Helical" evidence="7">
    <location>
        <begin position="313"/>
        <end position="333"/>
    </location>
</feature>
<feature type="compositionally biased region" description="Low complexity" evidence="6">
    <location>
        <begin position="430"/>
        <end position="439"/>
    </location>
</feature>
<keyword evidence="10" id="KW-1185">Reference proteome</keyword>
<dbReference type="Proteomes" id="UP000013968">
    <property type="component" value="Chromosome"/>
</dbReference>
<keyword evidence="2" id="KW-1003">Cell membrane</keyword>
<dbReference type="KEGG" id="aoi:AORI_6210"/>
<dbReference type="InterPro" id="IPR036259">
    <property type="entry name" value="MFS_trans_sf"/>
</dbReference>
<dbReference type="Gene3D" id="1.20.1250.20">
    <property type="entry name" value="MFS general substrate transporter like domains"/>
    <property type="match status" value="2"/>
</dbReference>
<dbReference type="EMBL" id="CP003410">
    <property type="protein sequence ID" value="AGM08793.1"/>
    <property type="molecule type" value="Genomic_DNA"/>
</dbReference>
<feature type="transmembrane region" description="Helical" evidence="7">
    <location>
        <begin position="280"/>
        <end position="301"/>
    </location>
</feature>
<evidence type="ECO:0000256" key="3">
    <source>
        <dbReference type="ARBA" id="ARBA00022692"/>
    </source>
</evidence>
<evidence type="ECO:0000256" key="2">
    <source>
        <dbReference type="ARBA" id="ARBA00022475"/>
    </source>
</evidence>
<proteinExistence type="predicted"/>
<dbReference type="HOGENOM" id="CLU_034180_7_1_11"/>
<feature type="transmembrane region" description="Helical" evidence="7">
    <location>
        <begin position="41"/>
        <end position="68"/>
    </location>
</feature>
<name>R4TEI9_9PSEU</name>
<feature type="region of interest" description="Disordered" evidence="6">
    <location>
        <begin position="430"/>
        <end position="465"/>
    </location>
</feature>
<dbReference type="PROSITE" id="PS50850">
    <property type="entry name" value="MFS"/>
    <property type="match status" value="1"/>
</dbReference>
<evidence type="ECO:0000256" key="1">
    <source>
        <dbReference type="ARBA" id="ARBA00004651"/>
    </source>
</evidence>
<evidence type="ECO:0000259" key="8">
    <source>
        <dbReference type="PROSITE" id="PS50850"/>
    </source>
</evidence>
<dbReference type="AlphaFoldDB" id="R4TEI9"/>
<feature type="transmembrane region" description="Helical" evidence="7">
    <location>
        <begin position="163"/>
        <end position="182"/>
    </location>
</feature>
<gene>
    <name evidence="9" type="primary">nrsD</name>
    <name evidence="9" type="ORF">AORI_6210</name>
</gene>
<comment type="subcellular location">
    <subcellularLocation>
        <location evidence="1">Cell membrane</location>
        <topology evidence="1">Multi-pass membrane protein</topology>
    </subcellularLocation>
</comment>
<feature type="domain" description="Major facilitator superfamily (MFS) profile" evidence="8">
    <location>
        <begin position="1"/>
        <end position="399"/>
    </location>
</feature>
<sequence>MSLFGHRDYRHLFGAQLVALFGTGLTTVALGLLAYDLAGSRAGAVLGTALAVKMITYVTVAPLAVAYADRVPRRFFLVTLDVVRALVVLALPFVDQVWHVYVLIVVLQSASAAFTPAFQAVLPDLLPDERDYTKALSLSQLASTTESLLSPLLAAAVLSLVSFHWLFTGTSIGFAVSAALVLSTRIPDAARGDRGGAWERTAAGIKLYTATPRLRGTLGLDLVVAAAGSVVMVNTVNYVQDTLGGSQADVALLLAANGAGTILAALLLPRVLDGIPDRTVMLTGGGTLLAGLTGAIALSTVDSGGWRGAAAPAVWAVIGLGAGLVLTPVGRVLRRSSRPADRPAIFAARFSLSHACWLIAYPIAGRLATDAGFTVTWLVLGALGVIGFVTAVRAWPRNDDARAPFTASNAVKGAFTPVTHRPSQPFARITGRRPAATRARPWRRASRAVPLPPEPPRSARRRSRS</sequence>
<accession>R4TEI9</accession>
<feature type="transmembrane region" description="Helical" evidence="7">
    <location>
        <begin position="12"/>
        <end position="35"/>
    </location>
</feature>
<keyword evidence="3 7" id="KW-0812">Transmembrane</keyword>
<evidence type="ECO:0000313" key="9">
    <source>
        <dbReference type="EMBL" id="AGM08793.1"/>
    </source>
</evidence>
<dbReference type="CDD" id="cd06173">
    <property type="entry name" value="MFS_MefA_like"/>
    <property type="match status" value="1"/>
</dbReference>
<evidence type="ECO:0000313" key="10">
    <source>
        <dbReference type="Proteomes" id="UP000013968"/>
    </source>
</evidence>
<feature type="transmembrane region" description="Helical" evidence="7">
    <location>
        <begin position="218"/>
        <end position="238"/>
    </location>
</feature>
<dbReference type="PANTHER" id="PTHR23513">
    <property type="entry name" value="INTEGRAL MEMBRANE EFFLUX PROTEIN-RELATED"/>
    <property type="match status" value="1"/>
</dbReference>
<dbReference type="PANTHER" id="PTHR23513:SF18">
    <property type="entry name" value="INTEGRAL MEMBRANE PROTEIN"/>
    <property type="match status" value="1"/>
</dbReference>
<dbReference type="GO" id="GO:0005886">
    <property type="term" value="C:plasma membrane"/>
    <property type="evidence" value="ECO:0007669"/>
    <property type="project" value="UniProtKB-SubCell"/>
</dbReference>
<dbReference type="InterPro" id="IPR011701">
    <property type="entry name" value="MFS"/>
</dbReference>
<dbReference type="Pfam" id="PF07690">
    <property type="entry name" value="MFS_1"/>
    <property type="match status" value="2"/>
</dbReference>
<keyword evidence="4 7" id="KW-1133">Transmembrane helix</keyword>
<evidence type="ECO:0000256" key="4">
    <source>
        <dbReference type="ARBA" id="ARBA00022989"/>
    </source>
</evidence>
<feature type="transmembrane region" description="Helical" evidence="7">
    <location>
        <begin position="375"/>
        <end position="395"/>
    </location>
</feature>
<feature type="transmembrane region" description="Helical" evidence="7">
    <location>
        <begin position="345"/>
        <end position="363"/>
    </location>
</feature>
<keyword evidence="5 7" id="KW-0472">Membrane</keyword>
<dbReference type="GO" id="GO:0022857">
    <property type="term" value="F:transmembrane transporter activity"/>
    <property type="evidence" value="ECO:0007669"/>
    <property type="project" value="InterPro"/>
</dbReference>
<reference evidence="9 10" key="1">
    <citation type="journal article" date="2013" name="BMC Genomics">
        <title>ContigScape: a Cytoscape plugin facilitating microbial genome gap closing.</title>
        <authorList>
            <person name="Tang B."/>
            <person name="Wang Q."/>
            <person name="Yang M."/>
            <person name="Xie F."/>
            <person name="Zhu Y."/>
            <person name="Zhuo Y."/>
            <person name="Wang S."/>
            <person name="Gao H."/>
            <person name="Ding X."/>
            <person name="Zhang L."/>
            <person name="Zhao G."/>
            <person name="Zheng H."/>
        </authorList>
    </citation>
    <scope>NUCLEOTIDE SEQUENCE [LARGE SCALE GENOMIC DNA]</scope>
    <source>
        <strain evidence="9 10">HCCB10007</strain>
    </source>
</reference>
<evidence type="ECO:0000256" key="5">
    <source>
        <dbReference type="ARBA" id="ARBA00023136"/>
    </source>
</evidence>
<feature type="transmembrane region" description="Helical" evidence="7">
    <location>
        <begin position="250"/>
        <end position="268"/>
    </location>
</feature>
<evidence type="ECO:0000256" key="6">
    <source>
        <dbReference type="SAM" id="MobiDB-lite"/>
    </source>
</evidence>
<dbReference type="SUPFAM" id="SSF103473">
    <property type="entry name" value="MFS general substrate transporter"/>
    <property type="match status" value="1"/>
</dbReference>
<evidence type="ECO:0000256" key="7">
    <source>
        <dbReference type="SAM" id="Phobius"/>
    </source>
</evidence>
<dbReference type="InterPro" id="IPR020846">
    <property type="entry name" value="MFS_dom"/>
</dbReference>